<dbReference type="InterPro" id="IPR035892">
    <property type="entry name" value="C2_domain_sf"/>
</dbReference>
<comment type="caution">
    <text evidence="18">The sequence shown here is derived from an EMBL/GenBank/DDBJ whole genome shotgun (WGS) entry which is preliminary data.</text>
</comment>
<comment type="function">
    <text evidence="13">Selectively hydrolyzes arachidonyl phospholipids in the sn-2 position releasing arachidonic acid. Together with its lysophospholipid activity, it is implicated in the initiation of the inflammatory response.</text>
</comment>
<dbReference type="SUPFAM" id="SSF49562">
    <property type="entry name" value="C2 domain (Calcium/lipid-binding domain, CaLB)"/>
    <property type="match status" value="1"/>
</dbReference>
<keyword evidence="11" id="KW-0472">Membrane</keyword>
<dbReference type="GO" id="GO:0005544">
    <property type="term" value="F:calcium-dependent phospholipid binding"/>
    <property type="evidence" value="ECO:0007669"/>
    <property type="project" value="TreeGrafter"/>
</dbReference>
<dbReference type="GO" id="GO:0005829">
    <property type="term" value="C:cytosol"/>
    <property type="evidence" value="ECO:0007669"/>
    <property type="project" value="UniProtKB-SubCell"/>
</dbReference>
<keyword evidence="9 14" id="KW-0442">Lipid degradation</keyword>
<dbReference type="Gene3D" id="3.40.1090.10">
    <property type="entry name" value="Cytosolic phospholipase A2 catalytic domain"/>
    <property type="match status" value="1"/>
</dbReference>
<evidence type="ECO:0000256" key="1">
    <source>
        <dbReference type="ARBA" id="ARBA00001604"/>
    </source>
</evidence>
<dbReference type="GO" id="GO:0004622">
    <property type="term" value="F:phosphatidylcholine lysophospholipase activity"/>
    <property type="evidence" value="ECO:0007669"/>
    <property type="project" value="UniProtKB-EC"/>
</dbReference>
<accession>A0AAV7AHF6</accession>
<dbReference type="GO" id="GO:0047498">
    <property type="term" value="F:calcium-dependent phospholipase A2 activity"/>
    <property type="evidence" value="ECO:0007669"/>
    <property type="project" value="TreeGrafter"/>
</dbReference>
<protein>
    <recommendedName>
        <fullName evidence="15">Phospholipase A2</fullName>
        <ecNumber evidence="15">3.1.1.4</ecNumber>
    </recommendedName>
</protein>
<dbReference type="GO" id="GO:0016020">
    <property type="term" value="C:membrane"/>
    <property type="evidence" value="ECO:0007669"/>
    <property type="project" value="UniProtKB-SubCell"/>
</dbReference>
<dbReference type="PANTHER" id="PTHR10728">
    <property type="entry name" value="CYTOSOLIC PHOSPHOLIPASE A2"/>
    <property type="match status" value="1"/>
</dbReference>
<keyword evidence="5 15" id="KW-0963">Cytoplasm</keyword>
<keyword evidence="8 15" id="KW-0106">Calcium</keyword>
<gene>
    <name evidence="18" type="ORF">GDO81_015203</name>
</gene>
<evidence type="ECO:0000313" key="19">
    <source>
        <dbReference type="Proteomes" id="UP000824782"/>
    </source>
</evidence>
<dbReference type="PROSITE" id="PS51210">
    <property type="entry name" value="PLA2C"/>
    <property type="match status" value="1"/>
</dbReference>
<reference evidence="18" key="1">
    <citation type="thesis" date="2020" institute="ProQuest LLC" country="789 East Eisenhower Parkway, Ann Arbor, MI, USA">
        <title>Comparative Genomics and Chromosome Evolution.</title>
        <authorList>
            <person name="Mudd A.B."/>
        </authorList>
    </citation>
    <scope>NUCLEOTIDE SEQUENCE</scope>
    <source>
        <strain evidence="18">237g6f4</strain>
        <tissue evidence="18">Blood</tissue>
    </source>
</reference>
<feature type="domain" description="PLA2c" evidence="17">
    <location>
        <begin position="281"/>
        <end position="824"/>
    </location>
</feature>
<dbReference type="EMBL" id="WNYA01000007">
    <property type="protein sequence ID" value="KAG8560971.1"/>
    <property type="molecule type" value="Genomic_DNA"/>
</dbReference>
<keyword evidence="6 15" id="KW-0479">Metal-binding</keyword>
<evidence type="ECO:0000256" key="3">
    <source>
        <dbReference type="ARBA" id="ARBA00004170"/>
    </source>
</evidence>
<dbReference type="SUPFAM" id="SSF52151">
    <property type="entry name" value="FabD/lysophospholipase-like"/>
    <property type="match status" value="1"/>
</dbReference>
<dbReference type="PANTHER" id="PTHR10728:SF32">
    <property type="entry name" value="CYTOSOLIC PHOSPHOLIPASE A2 BETA"/>
    <property type="match status" value="1"/>
</dbReference>
<evidence type="ECO:0000256" key="4">
    <source>
        <dbReference type="ARBA" id="ARBA00004514"/>
    </source>
</evidence>
<evidence type="ECO:0000256" key="7">
    <source>
        <dbReference type="ARBA" id="ARBA00022801"/>
    </source>
</evidence>
<dbReference type="Proteomes" id="UP000824782">
    <property type="component" value="Unassembled WGS sequence"/>
</dbReference>
<evidence type="ECO:0000256" key="15">
    <source>
        <dbReference type="RuleBase" id="RU362102"/>
    </source>
</evidence>
<comment type="subcellular location">
    <subcellularLocation>
        <location evidence="4">Cytoplasm</location>
        <location evidence="4">Cytosol</location>
    </subcellularLocation>
    <subcellularLocation>
        <location evidence="3">Membrane</location>
        <topology evidence="3">Peripheral membrane protein</topology>
    </subcellularLocation>
</comment>
<dbReference type="InterPro" id="IPR000008">
    <property type="entry name" value="C2_dom"/>
</dbReference>
<dbReference type="Gene3D" id="2.60.40.150">
    <property type="entry name" value="C2 domain"/>
    <property type="match status" value="1"/>
</dbReference>
<name>A0AAV7AHF6_ENGPU</name>
<comment type="domain">
    <text evidence="15">The N-terminal C2 domain associates with lipid membranes upon calcium binding.</text>
</comment>
<evidence type="ECO:0000256" key="2">
    <source>
        <dbReference type="ARBA" id="ARBA00001913"/>
    </source>
</evidence>
<comment type="cofactor">
    <cofactor evidence="2">
        <name>Ca(2+)</name>
        <dbReference type="ChEBI" id="CHEBI:29108"/>
    </cofactor>
</comment>
<dbReference type="GO" id="GO:0005509">
    <property type="term" value="F:calcium ion binding"/>
    <property type="evidence" value="ECO:0007669"/>
    <property type="project" value="TreeGrafter"/>
</dbReference>
<dbReference type="InterPro" id="IPR016035">
    <property type="entry name" value="Acyl_Trfase/lysoPLipase"/>
</dbReference>
<feature type="domain" description="C2" evidence="16">
    <location>
        <begin position="1"/>
        <end position="119"/>
    </location>
</feature>
<evidence type="ECO:0000256" key="11">
    <source>
        <dbReference type="ARBA" id="ARBA00023136"/>
    </source>
</evidence>
<dbReference type="Pfam" id="PF18695">
    <property type="entry name" value="cPLA2_C2"/>
    <property type="match status" value="1"/>
</dbReference>
<evidence type="ECO:0000313" key="18">
    <source>
        <dbReference type="EMBL" id="KAG8560971.1"/>
    </source>
</evidence>
<keyword evidence="7 14" id="KW-0378">Hydrolase</keyword>
<dbReference type="FunFam" id="2.60.40.150:FF:000030">
    <property type="entry name" value="Phospholipase A2"/>
    <property type="match status" value="1"/>
</dbReference>
<dbReference type="Pfam" id="PF01735">
    <property type="entry name" value="PLA2_B"/>
    <property type="match status" value="1"/>
</dbReference>
<keyword evidence="19" id="KW-1185">Reference proteome</keyword>
<dbReference type="SMART" id="SM00239">
    <property type="entry name" value="C2"/>
    <property type="match status" value="1"/>
</dbReference>
<dbReference type="InterPro" id="IPR040723">
    <property type="entry name" value="cPLA2_C2"/>
</dbReference>
<evidence type="ECO:0000256" key="12">
    <source>
        <dbReference type="ARBA" id="ARBA00049531"/>
    </source>
</evidence>
<organism evidence="18 19">
    <name type="scientific">Engystomops pustulosus</name>
    <name type="common">Tungara frog</name>
    <name type="synonym">Physalaemus pustulosus</name>
    <dbReference type="NCBI Taxonomy" id="76066"/>
    <lineage>
        <taxon>Eukaryota</taxon>
        <taxon>Metazoa</taxon>
        <taxon>Chordata</taxon>
        <taxon>Craniata</taxon>
        <taxon>Vertebrata</taxon>
        <taxon>Euteleostomi</taxon>
        <taxon>Amphibia</taxon>
        <taxon>Batrachia</taxon>
        <taxon>Anura</taxon>
        <taxon>Neobatrachia</taxon>
        <taxon>Hyloidea</taxon>
        <taxon>Leptodactylidae</taxon>
        <taxon>Leiuperinae</taxon>
        <taxon>Engystomops</taxon>
    </lineage>
</organism>
<evidence type="ECO:0000256" key="10">
    <source>
        <dbReference type="ARBA" id="ARBA00023098"/>
    </source>
</evidence>
<evidence type="ECO:0000256" key="6">
    <source>
        <dbReference type="ARBA" id="ARBA00022723"/>
    </source>
</evidence>
<dbReference type="InterPro" id="IPR002642">
    <property type="entry name" value="LysoPLipase_cat_dom"/>
</dbReference>
<evidence type="ECO:0000256" key="8">
    <source>
        <dbReference type="ARBA" id="ARBA00022837"/>
    </source>
</evidence>
<evidence type="ECO:0000256" key="9">
    <source>
        <dbReference type="ARBA" id="ARBA00022963"/>
    </source>
</evidence>
<evidence type="ECO:0000259" key="16">
    <source>
        <dbReference type="PROSITE" id="PS50004"/>
    </source>
</evidence>
<dbReference type="FunFam" id="3.40.1090.10:FF:000002">
    <property type="entry name" value="Phospholipase A2"/>
    <property type="match status" value="1"/>
</dbReference>
<dbReference type="AlphaFoldDB" id="A0AAV7AHF6"/>
<evidence type="ECO:0000259" key="17">
    <source>
        <dbReference type="PROSITE" id="PS51210"/>
    </source>
</evidence>
<sequence>MARRQSAISYYEDSELSLLTVKVIKAEHIPWADWMSHADCYVCLWLPSCTQKILKTSTVSDCSDPVWNETFQFTICNNVKNVLHLTLHDEDVVTRNDLLYTVAFDVDKVSLGEINKKIFGLNPDGPETLQVEFTVEEFRDYREKILTNGVVVSREMTCLDVSVEKERIPESLKGKNLMLSVEDSCEKTRILELCSSTCNNHTQTCRFHYPKRWDPQFSAYVEGGENENIHVIPVKTLRTGQEQKILLSTVPVFTNCCGFRCFLPLQWIKAKPLEVKLKTKDCTDKLSVRMGFDLCDDEKDYLSKRKRVVANALKKVLNLDRDLEDHEIPVIAVTTTGGGVRAMTSLYGTLSGLQKLNLLDCVTYITGASGSTWSMSKLYEDPNWSHKDLSAPIQDARKNVTKSKTCAFTFDQLAYYRDELTKRAKMGYKTSFTDLWGLVIECMFHGCINETKLTDQRKALANGQNPLPLCLAMNVKANEFSTLDYKEWCEFSPYEVGLLKYGTFIRSEDFGSEFFMGRKTKALPESRICFLQGLWSNIFSINLMDAWFAAVSSEHFWHRFTRDAVHELEEEEAALRKRRASSGLTTRLLQPAGDFSRAVREILTNRPLDGEHHNFMRGLQMHKEYSKHEGFCAFDDTELDNSPNNLTPSSEELCLVDSAYYINASFPPLLREERKLDVLMSFDYGLSGKFTSVERTKEYCNIHNLCFPKIEVCEKEKENPKECYLFPNCGNPKCPTILHFPLVNDTFKQFKHPGVERLTDQEKEDGIVQLDGKSPYRLLKLTYSEEDFDKLVNLTEYNVMNNEQMILQTLRDAITCKQNSKPRD</sequence>
<evidence type="ECO:0000256" key="14">
    <source>
        <dbReference type="PROSITE-ProRule" id="PRU00555"/>
    </source>
</evidence>
<comment type="catalytic activity">
    <reaction evidence="12">
        <text>a 1-acyl-sn-glycero-3-phosphocholine + H2O = sn-glycerol 3-phosphocholine + a fatty acid + H(+)</text>
        <dbReference type="Rhea" id="RHEA:15177"/>
        <dbReference type="ChEBI" id="CHEBI:15377"/>
        <dbReference type="ChEBI" id="CHEBI:15378"/>
        <dbReference type="ChEBI" id="CHEBI:16870"/>
        <dbReference type="ChEBI" id="CHEBI:28868"/>
        <dbReference type="ChEBI" id="CHEBI:58168"/>
        <dbReference type="EC" id="3.1.1.5"/>
    </reaction>
</comment>
<dbReference type="PROSITE" id="PS50004">
    <property type="entry name" value="C2"/>
    <property type="match status" value="1"/>
</dbReference>
<proteinExistence type="predicted"/>
<dbReference type="SMART" id="SM00022">
    <property type="entry name" value="PLAc"/>
    <property type="match status" value="1"/>
</dbReference>
<comment type="catalytic activity">
    <reaction evidence="1 15">
        <text>a 1,2-diacyl-sn-glycero-3-phosphocholine + H2O = a 1-acyl-sn-glycero-3-phosphocholine + a fatty acid + H(+)</text>
        <dbReference type="Rhea" id="RHEA:15801"/>
        <dbReference type="ChEBI" id="CHEBI:15377"/>
        <dbReference type="ChEBI" id="CHEBI:15378"/>
        <dbReference type="ChEBI" id="CHEBI:28868"/>
        <dbReference type="ChEBI" id="CHEBI:57643"/>
        <dbReference type="ChEBI" id="CHEBI:58168"/>
        <dbReference type="EC" id="3.1.1.4"/>
    </reaction>
</comment>
<keyword evidence="10 14" id="KW-0443">Lipid metabolism</keyword>
<dbReference type="Pfam" id="PF00168">
    <property type="entry name" value="C2"/>
    <property type="match status" value="1"/>
</dbReference>
<evidence type="ECO:0000256" key="13">
    <source>
        <dbReference type="ARBA" id="ARBA00056109"/>
    </source>
</evidence>
<dbReference type="EC" id="3.1.1.4" evidence="15"/>
<dbReference type="GO" id="GO:0046475">
    <property type="term" value="P:glycerophospholipid catabolic process"/>
    <property type="evidence" value="ECO:0007669"/>
    <property type="project" value="TreeGrafter"/>
</dbReference>
<evidence type="ECO:0000256" key="5">
    <source>
        <dbReference type="ARBA" id="ARBA00022490"/>
    </source>
</evidence>